<reference evidence="2" key="1">
    <citation type="journal article" date="2015" name="Genome Announc.">
        <title>High-Quality Draft Genome Sequence of Desulfovibrio carbinoliphilus FW-101-2B, an Organic Acid-Oxidizing Sulfate-Reducing Bacterium Isolated from Uranium(VI)-Contaminated Groundwater.</title>
        <authorList>
            <person name="Ramsay B.D."/>
            <person name="Hwang C."/>
            <person name="Woo H.L."/>
            <person name="Carroll S.L."/>
            <person name="Lucas S."/>
            <person name="Han J."/>
            <person name="Lapidus A.L."/>
            <person name="Cheng J.F."/>
            <person name="Goodwin L.A."/>
            <person name="Pitluck S."/>
            <person name="Peters L."/>
            <person name="Chertkov O."/>
            <person name="Held B."/>
            <person name="Detter J.C."/>
            <person name="Han C.S."/>
            <person name="Tapia R."/>
            <person name="Land M.L."/>
            <person name="Hauser L.J."/>
            <person name="Kyrpides N.C."/>
            <person name="Ivanova N.N."/>
            <person name="Mikhailova N."/>
            <person name="Pagani I."/>
            <person name="Woyke T."/>
            <person name="Arkin A.P."/>
            <person name="Dehal P."/>
            <person name="Chivian D."/>
            <person name="Criddle C.S."/>
            <person name="Wu W."/>
            <person name="Chakraborty R."/>
            <person name="Hazen T.C."/>
            <person name="Fields M.W."/>
        </authorList>
    </citation>
    <scope>NUCLEOTIDE SEQUENCE [LARGE SCALE GENOMIC DNA]</scope>
    <source>
        <strain evidence="2">FW-101-2B</strain>
    </source>
</reference>
<gene>
    <name evidence="1" type="ORF">DFW101_3488</name>
</gene>
<proteinExistence type="predicted"/>
<accession>G7QC40</accession>
<evidence type="ECO:0000313" key="1">
    <source>
        <dbReference type="EMBL" id="EHJ49486.1"/>
    </source>
</evidence>
<dbReference type="eggNOG" id="COG3979">
    <property type="taxonomic scope" value="Bacteria"/>
</dbReference>
<keyword evidence="2" id="KW-1185">Reference proteome</keyword>
<dbReference type="Proteomes" id="UP000004662">
    <property type="component" value="Chromosome"/>
</dbReference>
<dbReference type="AlphaFoldDB" id="G7QC40"/>
<dbReference type="HOGENOM" id="CLU_068431_0_0_7"/>
<protein>
    <submittedName>
        <fullName evidence="1">Uncharacterized protein</fullName>
    </submittedName>
</protein>
<sequence length="359" mass="39852">MKLIVPKQITADTIVSYNVVENDYDPYNSATLYLVGQRVIDNHKIYQALVGDSITGISAWASGTAYAASNLCYLVSTHKIYQANKDTTGQQPDNYLTGESPVWTEVGSVNQGVVLTDTNFWIELGPTNYYAMLDNYTDTQTTGVAVTGGNAIIIELDSSKCNAVALFNCVGSYIDMECLSADDTVVWSSRVWLILRDSKSWSDFFFSTQSKTRKDTYQQFPMFYNTRLRLTIFSPETAKCGDVVIGATKNIGSTKFNPTLSIIDYSKKETNSFGVTYLSVGKYKKKTSIDMYVRNKEIDTVYRTLADLRATPAVFICDNSTTATEMYESMLVKGFYTDFSIVVPGPSMSDCSLEIEGLA</sequence>
<dbReference type="OrthoDB" id="5319040at2"/>
<dbReference type="EMBL" id="CM001368">
    <property type="protein sequence ID" value="EHJ49486.1"/>
    <property type="molecule type" value="Genomic_DNA"/>
</dbReference>
<dbReference type="STRING" id="694327.DFW101_3488"/>
<organism evidence="1 2">
    <name type="scientific">Solidesulfovibrio carbinoliphilus subsp. oakridgensis</name>
    <dbReference type="NCBI Taxonomy" id="694327"/>
    <lineage>
        <taxon>Bacteria</taxon>
        <taxon>Pseudomonadati</taxon>
        <taxon>Thermodesulfobacteriota</taxon>
        <taxon>Desulfovibrionia</taxon>
        <taxon>Desulfovibrionales</taxon>
        <taxon>Desulfovibrionaceae</taxon>
        <taxon>Solidesulfovibrio</taxon>
    </lineage>
</organism>
<name>G7QC40_9BACT</name>
<evidence type="ECO:0000313" key="2">
    <source>
        <dbReference type="Proteomes" id="UP000004662"/>
    </source>
</evidence>
<dbReference type="RefSeq" id="WP_009182810.1">
    <property type="nucleotide sequence ID" value="NZ_CM001368.1"/>
</dbReference>